<evidence type="ECO:0000313" key="2">
    <source>
        <dbReference type="EMBL" id="RDI72021.1"/>
    </source>
</evidence>
<name>A0A1H0XQT6_9EURY</name>
<organism evidence="3 4">
    <name type="scientific">Halopelagius longus</name>
    <dbReference type="NCBI Taxonomy" id="1236180"/>
    <lineage>
        <taxon>Archaea</taxon>
        <taxon>Methanobacteriati</taxon>
        <taxon>Methanobacteriota</taxon>
        <taxon>Stenosarchaea group</taxon>
        <taxon>Halobacteria</taxon>
        <taxon>Halobacteriales</taxon>
        <taxon>Haloferacaceae</taxon>
    </lineage>
</organism>
<dbReference type="EMBL" id="QQST01000001">
    <property type="protein sequence ID" value="RDI72021.1"/>
    <property type="molecule type" value="Genomic_DNA"/>
</dbReference>
<keyword evidence="5" id="KW-1185">Reference proteome</keyword>
<proteinExistence type="predicted"/>
<keyword evidence="1" id="KW-0812">Transmembrane</keyword>
<dbReference type="AlphaFoldDB" id="A0A1H0XQT6"/>
<evidence type="ECO:0000256" key="1">
    <source>
        <dbReference type="SAM" id="Phobius"/>
    </source>
</evidence>
<dbReference type="Proteomes" id="UP000199289">
    <property type="component" value="Unassembled WGS sequence"/>
</dbReference>
<dbReference type="RefSeq" id="WP_092531429.1">
    <property type="nucleotide sequence ID" value="NZ_FNKQ01000001.1"/>
</dbReference>
<dbReference type="Proteomes" id="UP000255421">
    <property type="component" value="Unassembled WGS sequence"/>
</dbReference>
<feature type="transmembrane region" description="Helical" evidence="1">
    <location>
        <begin position="29"/>
        <end position="52"/>
    </location>
</feature>
<dbReference type="OrthoDB" id="383887at2157"/>
<reference evidence="3" key="2">
    <citation type="submission" date="2016-10" db="EMBL/GenBank/DDBJ databases">
        <authorList>
            <person name="de Groot N.N."/>
        </authorList>
    </citation>
    <scope>NUCLEOTIDE SEQUENCE [LARGE SCALE GENOMIC DNA]</scope>
    <source>
        <strain evidence="3">CGMCC 1.12397</strain>
    </source>
</reference>
<reference evidence="2 5" key="3">
    <citation type="submission" date="2018-07" db="EMBL/GenBank/DDBJ databases">
        <title>Genome sequence of extremly halophilic archaeon Halopelagius longus strain BC12-B1.</title>
        <authorList>
            <person name="Zhang X."/>
        </authorList>
    </citation>
    <scope>NUCLEOTIDE SEQUENCE [LARGE SCALE GENOMIC DNA]</scope>
    <source>
        <strain evidence="2 5">BC12-B1</strain>
    </source>
</reference>
<evidence type="ECO:0000313" key="4">
    <source>
        <dbReference type="Proteomes" id="UP000199289"/>
    </source>
</evidence>
<feature type="transmembrane region" description="Helical" evidence="1">
    <location>
        <begin position="64"/>
        <end position="85"/>
    </location>
</feature>
<keyword evidence="1" id="KW-1133">Transmembrane helix</keyword>
<reference evidence="4" key="1">
    <citation type="submission" date="2016-10" db="EMBL/GenBank/DDBJ databases">
        <authorList>
            <person name="Varghese N."/>
            <person name="Submissions S."/>
        </authorList>
    </citation>
    <scope>NUCLEOTIDE SEQUENCE [LARGE SCALE GENOMIC DNA]</scope>
    <source>
        <strain evidence="4">CGMCC 1.12397</strain>
    </source>
</reference>
<keyword evidence="1" id="KW-0472">Membrane</keyword>
<feature type="transmembrane region" description="Helical" evidence="1">
    <location>
        <begin position="239"/>
        <end position="261"/>
    </location>
</feature>
<feature type="transmembrane region" description="Helical" evidence="1">
    <location>
        <begin position="267"/>
        <end position="288"/>
    </location>
</feature>
<dbReference type="EMBL" id="FNKQ01000001">
    <property type="protein sequence ID" value="SDQ05141.1"/>
    <property type="molecule type" value="Genomic_DNA"/>
</dbReference>
<evidence type="ECO:0000313" key="5">
    <source>
        <dbReference type="Proteomes" id="UP000255421"/>
    </source>
</evidence>
<sequence>MVPSTTEPADAAVPTVSWERSSSGRLRDALVHLGAGFFVGILVVAVVAVAFLAFSAATDGASDLLVVAVTLLLVGGPFSLLYLVTAHGAGDLRTLFPYVPDLRPTYVLLAAPFSIALLVGVLSLPYGKFLFVGVVIALQTAVAVRNATGELDVEDGTLRILTGPKPRSRDVRTLRSHRSWRVGSTHVVRLRYAGSPSFSRAPVLVVPESEFPAVDEALSEIESRDYGPDPSETSRAAKAALVAFALLFFGLVGLVAAVAGGGDEAPVMTSSVAIVGAFGVLFLVAAWAS</sequence>
<protein>
    <submittedName>
        <fullName evidence="3">Uncharacterized protein</fullName>
    </submittedName>
</protein>
<feature type="transmembrane region" description="Helical" evidence="1">
    <location>
        <begin position="105"/>
        <end position="124"/>
    </location>
</feature>
<evidence type="ECO:0000313" key="3">
    <source>
        <dbReference type="EMBL" id="SDQ05141.1"/>
    </source>
</evidence>
<gene>
    <name evidence="2" type="ORF">DWB78_09975</name>
    <name evidence="3" type="ORF">SAMN05216278_0100</name>
</gene>
<accession>A0A1H0XQT6</accession>